<keyword evidence="2" id="KW-1185">Reference proteome</keyword>
<accession>A0ABV2K006</accession>
<dbReference type="InterPro" id="IPR029058">
    <property type="entry name" value="AB_hydrolase_fold"/>
</dbReference>
<sequence length="164" mass="17926">MVEYASTVQAIANQFGPLWGILGHSFGAGNVVYASHDFGVQAPKMVLIGCFSNAVWVTEAFGTLLGIPAGVVARMRALLEAEHPGKLYWEKLSISGMLASLNRPTLLIHDEDDQEIPYWNAELLHKESPSKTELYSTRGFGHRRIVRNDAVVERAVAFLTAASA</sequence>
<dbReference type="SUPFAM" id="SSF53474">
    <property type="entry name" value="alpha/beta-Hydrolases"/>
    <property type="match status" value="1"/>
</dbReference>
<name>A0ABV2K006_9GAMM</name>
<dbReference type="EMBL" id="JBEPMU010000006">
    <property type="protein sequence ID" value="MET3654416.1"/>
    <property type="molecule type" value="Genomic_DNA"/>
</dbReference>
<dbReference type="Gene3D" id="3.40.50.1820">
    <property type="entry name" value="alpha/beta hydrolase"/>
    <property type="match status" value="1"/>
</dbReference>
<gene>
    <name evidence="1" type="ORF">ABIC75_004154</name>
</gene>
<evidence type="ECO:0000313" key="2">
    <source>
        <dbReference type="Proteomes" id="UP001549184"/>
    </source>
</evidence>
<organism evidence="1 2">
    <name type="scientific">Dyella japonica</name>
    <dbReference type="NCBI Taxonomy" id="231455"/>
    <lineage>
        <taxon>Bacteria</taxon>
        <taxon>Pseudomonadati</taxon>
        <taxon>Pseudomonadota</taxon>
        <taxon>Gammaproteobacteria</taxon>
        <taxon>Lysobacterales</taxon>
        <taxon>Rhodanobacteraceae</taxon>
        <taxon>Dyella</taxon>
    </lineage>
</organism>
<evidence type="ECO:0000313" key="1">
    <source>
        <dbReference type="EMBL" id="MET3654416.1"/>
    </source>
</evidence>
<dbReference type="Proteomes" id="UP001549184">
    <property type="component" value="Unassembled WGS sequence"/>
</dbReference>
<protein>
    <submittedName>
        <fullName evidence="1">Pimeloyl-ACP methyl ester carboxylesterase</fullName>
    </submittedName>
</protein>
<comment type="caution">
    <text evidence="1">The sequence shown here is derived from an EMBL/GenBank/DDBJ whole genome shotgun (WGS) entry which is preliminary data.</text>
</comment>
<proteinExistence type="predicted"/>
<reference evidence="1 2" key="1">
    <citation type="submission" date="2024-06" db="EMBL/GenBank/DDBJ databases">
        <title>Sorghum-associated microbial communities from plants grown in Nebraska, USA.</title>
        <authorList>
            <person name="Schachtman D."/>
        </authorList>
    </citation>
    <scope>NUCLEOTIDE SEQUENCE [LARGE SCALE GENOMIC DNA]</scope>
    <source>
        <strain evidence="1 2">1073</strain>
    </source>
</reference>